<organism evidence="1 2">
    <name type="scientific">Candidatus Portnoybacteria bacterium CG10_big_fil_rev_8_21_14_0_10_44_7</name>
    <dbReference type="NCBI Taxonomy" id="1974816"/>
    <lineage>
        <taxon>Bacteria</taxon>
        <taxon>Candidatus Portnoyibacteriota</taxon>
    </lineage>
</organism>
<sequence length="97" mass="10964">MDFSLVVFASLFCLTGQNTDPLGVSGKEVLKKVGNHMLPKKAIEEFKCVYKKSHNIELTDEEAADKANRLVRLYQAVYSDPAFGRVELKKKYSHEAQ</sequence>
<comment type="caution">
    <text evidence="1">The sequence shown here is derived from an EMBL/GenBank/DDBJ whole genome shotgun (WGS) entry which is preliminary data.</text>
</comment>
<name>A0A2M8KIA8_9BACT</name>
<protein>
    <submittedName>
        <fullName evidence="1">Uncharacterized protein</fullName>
    </submittedName>
</protein>
<reference evidence="2" key="1">
    <citation type="submission" date="2017-09" db="EMBL/GenBank/DDBJ databases">
        <title>Depth-based differentiation of microbial function through sediment-hosted aquifers and enrichment of novel symbionts in the deep terrestrial subsurface.</title>
        <authorList>
            <person name="Probst A.J."/>
            <person name="Ladd B."/>
            <person name="Jarett J.K."/>
            <person name="Geller-Mcgrath D.E."/>
            <person name="Sieber C.M.K."/>
            <person name="Emerson J.B."/>
            <person name="Anantharaman K."/>
            <person name="Thomas B.C."/>
            <person name="Malmstrom R."/>
            <person name="Stieglmeier M."/>
            <person name="Klingl A."/>
            <person name="Woyke T."/>
            <person name="Ryan C.M."/>
            <person name="Banfield J.F."/>
        </authorList>
    </citation>
    <scope>NUCLEOTIDE SEQUENCE [LARGE SCALE GENOMIC DNA]</scope>
</reference>
<dbReference type="Proteomes" id="UP000231086">
    <property type="component" value="Unassembled WGS sequence"/>
</dbReference>
<evidence type="ECO:0000313" key="1">
    <source>
        <dbReference type="EMBL" id="PJE59647.1"/>
    </source>
</evidence>
<dbReference type="AlphaFoldDB" id="A0A2M8KIA8"/>
<gene>
    <name evidence="1" type="ORF">COU85_02525</name>
</gene>
<proteinExistence type="predicted"/>
<accession>A0A2M8KIA8</accession>
<evidence type="ECO:0000313" key="2">
    <source>
        <dbReference type="Proteomes" id="UP000231086"/>
    </source>
</evidence>
<dbReference type="EMBL" id="PFEA01000048">
    <property type="protein sequence ID" value="PJE59647.1"/>
    <property type="molecule type" value="Genomic_DNA"/>
</dbReference>